<sequence>MSDSTFKITLGALLVVYLLLFISVPATPWRQTFTFDLAEIVCMALSLVYLYESIQARRGVGRVQSRVKFERNCILYAIAGIALKVIFNSRFVV</sequence>
<evidence type="ECO:0000313" key="2">
    <source>
        <dbReference type="EMBL" id="MCM1983154.1"/>
    </source>
</evidence>
<geneLocation type="plasmid" evidence="2">
    <name>unnamed17</name>
</geneLocation>
<keyword evidence="3" id="KW-1185">Reference proteome</keyword>
<dbReference type="Proteomes" id="UP000031561">
    <property type="component" value="Unassembled WGS sequence"/>
</dbReference>
<evidence type="ECO:0000313" key="3">
    <source>
        <dbReference type="Proteomes" id="UP000031561"/>
    </source>
</evidence>
<reference evidence="2 3" key="1">
    <citation type="journal article" date="2015" name="Genome Announc.">
        <title>Draft Genome Sequence of Filamentous Marine Cyanobacterium Lyngbya confervoides Strain BDU141951.</title>
        <authorList>
            <person name="Chandrababunaidu M.M."/>
            <person name="Sen D."/>
            <person name="Tripathy S."/>
        </authorList>
    </citation>
    <scope>NUCLEOTIDE SEQUENCE [LARGE SCALE GENOMIC DNA]</scope>
    <source>
        <strain evidence="2 3">BDU141951</strain>
    </source>
</reference>
<gene>
    <name evidence="2" type="ORF">QQ91_0010000</name>
</gene>
<proteinExistence type="predicted"/>
<keyword evidence="2" id="KW-0614">Plasmid</keyword>
<name>A0ABD4T3B3_9CYAN</name>
<dbReference type="EMBL" id="JTHE03000057">
    <property type="protein sequence ID" value="MCM1983154.1"/>
    <property type="molecule type" value="Genomic_DNA"/>
</dbReference>
<comment type="caution">
    <text evidence="2">The sequence shown here is derived from an EMBL/GenBank/DDBJ whole genome shotgun (WGS) entry which is preliminary data.</text>
</comment>
<dbReference type="AlphaFoldDB" id="A0ABD4T3B3"/>
<keyword evidence="1" id="KW-0812">Transmembrane</keyword>
<protein>
    <submittedName>
        <fullName evidence="2">Uncharacterized protein</fullName>
    </submittedName>
</protein>
<evidence type="ECO:0000256" key="1">
    <source>
        <dbReference type="SAM" id="Phobius"/>
    </source>
</evidence>
<feature type="transmembrane region" description="Helical" evidence="1">
    <location>
        <begin position="73"/>
        <end position="92"/>
    </location>
</feature>
<keyword evidence="1" id="KW-1133">Transmembrane helix</keyword>
<accession>A0ABD4T3B3</accession>
<feature type="transmembrane region" description="Helical" evidence="1">
    <location>
        <begin position="7"/>
        <end position="27"/>
    </location>
</feature>
<dbReference type="RefSeq" id="WP_039723477.1">
    <property type="nucleotide sequence ID" value="NZ_JTHE03000057.1"/>
</dbReference>
<organism evidence="2 3">
    <name type="scientific">Lyngbya confervoides BDU141951</name>
    <dbReference type="NCBI Taxonomy" id="1574623"/>
    <lineage>
        <taxon>Bacteria</taxon>
        <taxon>Bacillati</taxon>
        <taxon>Cyanobacteriota</taxon>
        <taxon>Cyanophyceae</taxon>
        <taxon>Oscillatoriophycideae</taxon>
        <taxon>Oscillatoriales</taxon>
        <taxon>Microcoleaceae</taxon>
        <taxon>Lyngbya</taxon>
    </lineage>
</organism>
<feature type="transmembrane region" description="Helical" evidence="1">
    <location>
        <begin position="33"/>
        <end position="52"/>
    </location>
</feature>
<keyword evidence="1" id="KW-0472">Membrane</keyword>